<organism evidence="2 3">
    <name type="scientific">Pinibacter soli</name>
    <dbReference type="NCBI Taxonomy" id="3044211"/>
    <lineage>
        <taxon>Bacteria</taxon>
        <taxon>Pseudomonadati</taxon>
        <taxon>Bacteroidota</taxon>
        <taxon>Chitinophagia</taxon>
        <taxon>Chitinophagales</taxon>
        <taxon>Chitinophagaceae</taxon>
        <taxon>Pinibacter</taxon>
    </lineage>
</organism>
<keyword evidence="1" id="KW-0732">Signal</keyword>
<evidence type="ECO:0000313" key="2">
    <source>
        <dbReference type="EMBL" id="MDI3321512.1"/>
    </source>
</evidence>
<reference evidence="2 3" key="1">
    <citation type="submission" date="2023-05" db="EMBL/GenBank/DDBJ databases">
        <title>Genome sequence of Pinibacter sp. MAH-24.</title>
        <authorList>
            <person name="Huq M.A."/>
        </authorList>
    </citation>
    <scope>NUCLEOTIDE SEQUENCE [LARGE SCALE GENOMIC DNA]</scope>
    <source>
        <strain evidence="2 3">MAH-24</strain>
    </source>
</reference>
<feature type="chain" id="PRO_5045841003" evidence="1">
    <location>
        <begin position="21"/>
        <end position="275"/>
    </location>
</feature>
<accession>A0ABT6RI51</accession>
<dbReference type="EMBL" id="JASBRG010000007">
    <property type="protein sequence ID" value="MDI3321512.1"/>
    <property type="molecule type" value="Genomic_DNA"/>
</dbReference>
<proteinExistence type="predicted"/>
<protein>
    <submittedName>
        <fullName evidence="2">Uncharacterized protein</fullName>
    </submittedName>
</protein>
<keyword evidence="3" id="KW-1185">Reference proteome</keyword>
<dbReference type="Proteomes" id="UP001226434">
    <property type="component" value="Unassembled WGS sequence"/>
</dbReference>
<name>A0ABT6RI51_9BACT</name>
<comment type="caution">
    <text evidence="2">The sequence shown here is derived from an EMBL/GenBank/DDBJ whole genome shotgun (WGS) entry which is preliminary data.</text>
</comment>
<sequence>MKTTSLSLITFLLFALNASAQKNPTEMAAPIVEEGKMLYRSEMASWNGTDLFLEKYTDKGNIGGYFSYADGDSTRCIFYSKEESPKVLGAVTFDSTYSTSVASVNLAERSFSKKEKELFVIRDAAKKLMLSDTLFESFNNTSLNLIPIIVKGERRVYIITGAEKTGVVIFGNDYLLTFDNDAKVLTKKKLHANILPSYYGEKDGKKSVGSIHSHNSQTGDFITPTDICTLMLYEKVAGWEQYVVVSEHYVNIWNCETNTLVVRPSESEKEMQETM</sequence>
<evidence type="ECO:0000256" key="1">
    <source>
        <dbReference type="SAM" id="SignalP"/>
    </source>
</evidence>
<evidence type="ECO:0000313" key="3">
    <source>
        <dbReference type="Proteomes" id="UP001226434"/>
    </source>
</evidence>
<gene>
    <name evidence="2" type="ORF">QJ048_17080</name>
</gene>
<feature type="signal peptide" evidence="1">
    <location>
        <begin position="1"/>
        <end position="20"/>
    </location>
</feature>
<dbReference type="RefSeq" id="WP_282335622.1">
    <property type="nucleotide sequence ID" value="NZ_JASBRG010000007.1"/>
</dbReference>